<dbReference type="InterPro" id="IPR000086">
    <property type="entry name" value="NUDIX_hydrolase_dom"/>
</dbReference>
<evidence type="ECO:0000256" key="6">
    <source>
        <dbReference type="ARBA" id="ARBA00022801"/>
    </source>
</evidence>
<dbReference type="SUPFAM" id="SSF55811">
    <property type="entry name" value="Nudix"/>
    <property type="match status" value="1"/>
</dbReference>
<dbReference type="AlphaFoldDB" id="A0AAW1Q7V2"/>
<dbReference type="GO" id="GO:0006742">
    <property type="term" value="P:NADP+ catabolic process"/>
    <property type="evidence" value="ECO:0007669"/>
    <property type="project" value="TreeGrafter"/>
</dbReference>
<dbReference type="CDD" id="cd03429">
    <property type="entry name" value="NUDIX_NADH_pyrophosphatase_Nudt13"/>
    <property type="match status" value="1"/>
</dbReference>
<evidence type="ECO:0000256" key="3">
    <source>
        <dbReference type="ARBA" id="ARBA00009595"/>
    </source>
</evidence>
<comment type="cofactor">
    <cofactor evidence="1">
        <name>Mg(2+)</name>
        <dbReference type="ChEBI" id="CHEBI:18420"/>
    </cofactor>
</comment>
<dbReference type="InterPro" id="IPR020084">
    <property type="entry name" value="NUDIX_hydrolase_CS"/>
</dbReference>
<dbReference type="InterPro" id="IPR015375">
    <property type="entry name" value="NADH_PPase-like_N"/>
</dbReference>
<dbReference type="Gene3D" id="3.90.79.10">
    <property type="entry name" value="Nucleoside Triphosphate Pyrophosphohydrolase"/>
    <property type="match status" value="1"/>
</dbReference>
<dbReference type="PANTHER" id="PTHR42904">
    <property type="entry name" value="NUDIX HYDROLASE, NUDC SUBFAMILY"/>
    <property type="match status" value="1"/>
</dbReference>
<dbReference type="InterPro" id="IPR015797">
    <property type="entry name" value="NUDIX_hydrolase-like_dom_sf"/>
</dbReference>
<evidence type="ECO:0000256" key="7">
    <source>
        <dbReference type="ARBA" id="ARBA00022842"/>
    </source>
</evidence>
<dbReference type="Proteomes" id="UP001438707">
    <property type="component" value="Unassembled WGS sequence"/>
</dbReference>
<proteinExistence type="inferred from homology"/>
<evidence type="ECO:0000256" key="8">
    <source>
        <dbReference type="ARBA" id="ARBA00023027"/>
    </source>
</evidence>
<comment type="similarity">
    <text evidence="3">Belongs to the Nudix hydrolase family. NudC subfamily.</text>
</comment>
<keyword evidence="6" id="KW-0378">Hydrolase</keyword>
<keyword evidence="12" id="KW-1185">Reference proteome</keyword>
<evidence type="ECO:0000256" key="9">
    <source>
        <dbReference type="ARBA" id="ARBA00023679"/>
    </source>
</evidence>
<evidence type="ECO:0000313" key="12">
    <source>
        <dbReference type="Proteomes" id="UP001438707"/>
    </source>
</evidence>
<comment type="catalytic activity">
    <reaction evidence="9">
        <text>a 5'-end NAD(+)-phospho-ribonucleoside in mRNA + H2O = a 5'-end phospho-adenosine-phospho-ribonucleoside in mRNA + beta-nicotinamide D-ribonucleotide + 2 H(+)</text>
        <dbReference type="Rhea" id="RHEA:60876"/>
        <dbReference type="Rhea" id="RHEA-COMP:15698"/>
        <dbReference type="Rhea" id="RHEA-COMP:15719"/>
        <dbReference type="ChEBI" id="CHEBI:14649"/>
        <dbReference type="ChEBI" id="CHEBI:15377"/>
        <dbReference type="ChEBI" id="CHEBI:15378"/>
        <dbReference type="ChEBI" id="CHEBI:144029"/>
        <dbReference type="ChEBI" id="CHEBI:144051"/>
    </reaction>
    <physiologicalReaction direction="left-to-right" evidence="9">
        <dbReference type="Rhea" id="RHEA:60877"/>
    </physiologicalReaction>
</comment>
<reference evidence="11 12" key="1">
    <citation type="journal article" date="2024" name="Nat. Commun.">
        <title>Phylogenomics reveals the evolutionary origins of lichenization in chlorophyte algae.</title>
        <authorList>
            <person name="Puginier C."/>
            <person name="Libourel C."/>
            <person name="Otte J."/>
            <person name="Skaloud P."/>
            <person name="Haon M."/>
            <person name="Grisel S."/>
            <person name="Petersen M."/>
            <person name="Berrin J.G."/>
            <person name="Delaux P.M."/>
            <person name="Dal Grande F."/>
            <person name="Keller J."/>
        </authorList>
    </citation>
    <scope>NUCLEOTIDE SEQUENCE [LARGE SCALE GENOMIC DNA]</scope>
    <source>
        <strain evidence="11 12">SAG 2145</strain>
    </source>
</reference>
<keyword evidence="8" id="KW-0520">NAD</keyword>
<sequence>MQVDNPLVTQAFASNKLNRSAGDKRDPAFVSVALRTPLLLFVNGAAVCVREAESKTALFWASPRDLERLGLGIYQDQISSQAGSASAAISPYLLGQDSGKWKFALDVTGHDTTIDRIQAAGYAFQELRPLMDKLPASDLATGGQAVALSQWHRNHSFCPRCGAPMQPVEAGAKRACTENARHREYPRTDAVAIMLIESEDGQSALLGRSKSIRNKGILTCLSGFIEQGESIEEAVRREVLEEAGLPVSSVVILGSQPWPIGRGGSCELMIGCIAKAAATELHPDMDEMDDVRWIPKNVIKQVVHASSQPDHPYMGGKGELPSEIDFWIPPPFAIAHHLIKTWAGQTSSPWFAKL</sequence>
<dbReference type="PANTHER" id="PTHR42904:SF6">
    <property type="entry name" value="NAD-CAPPED RNA HYDROLASE NUDT12"/>
    <property type="match status" value="1"/>
</dbReference>
<dbReference type="Gene3D" id="3.90.79.20">
    <property type="match status" value="1"/>
</dbReference>
<dbReference type="GO" id="GO:0005829">
    <property type="term" value="C:cytosol"/>
    <property type="evidence" value="ECO:0007669"/>
    <property type="project" value="TreeGrafter"/>
</dbReference>
<dbReference type="InterPro" id="IPR049734">
    <property type="entry name" value="NudC-like_C"/>
</dbReference>
<dbReference type="PROSITE" id="PS00893">
    <property type="entry name" value="NUDIX_BOX"/>
    <property type="match status" value="1"/>
</dbReference>
<dbReference type="EC" id="3.6.1.22" evidence="4"/>
<evidence type="ECO:0000256" key="4">
    <source>
        <dbReference type="ARBA" id="ARBA00012381"/>
    </source>
</evidence>
<evidence type="ECO:0000259" key="10">
    <source>
        <dbReference type="PROSITE" id="PS51462"/>
    </source>
</evidence>
<accession>A0AAW1Q7V2</accession>
<dbReference type="Pfam" id="PF00293">
    <property type="entry name" value="NUDIX"/>
    <property type="match status" value="1"/>
</dbReference>
<dbReference type="Pfam" id="PF09297">
    <property type="entry name" value="Zn_ribbon_NUD"/>
    <property type="match status" value="1"/>
</dbReference>
<dbReference type="Pfam" id="PF09296">
    <property type="entry name" value="NUDIX-like"/>
    <property type="match status" value="1"/>
</dbReference>
<protein>
    <recommendedName>
        <fullName evidence="4">NAD(+) diphosphatase</fullName>
        <ecNumber evidence="4">3.6.1.22</ecNumber>
    </recommendedName>
</protein>
<keyword evidence="7" id="KW-0460">Magnesium</keyword>
<dbReference type="GO" id="GO:0046872">
    <property type="term" value="F:metal ion binding"/>
    <property type="evidence" value="ECO:0007669"/>
    <property type="project" value="UniProtKB-KW"/>
</dbReference>
<evidence type="ECO:0000256" key="1">
    <source>
        <dbReference type="ARBA" id="ARBA00001946"/>
    </source>
</evidence>
<dbReference type="GO" id="GO:0035529">
    <property type="term" value="F:NADH pyrophosphatase activity"/>
    <property type="evidence" value="ECO:0007669"/>
    <property type="project" value="TreeGrafter"/>
</dbReference>
<evidence type="ECO:0000313" key="11">
    <source>
        <dbReference type="EMBL" id="KAK9817472.1"/>
    </source>
</evidence>
<gene>
    <name evidence="11" type="ORF">WJX74_009806</name>
</gene>
<keyword evidence="5" id="KW-0479">Metal-binding</keyword>
<comment type="caution">
    <text evidence="11">The sequence shown here is derived from an EMBL/GenBank/DDBJ whole genome shotgun (WGS) entry which is preliminary data.</text>
</comment>
<feature type="domain" description="Nudix hydrolase" evidence="10">
    <location>
        <begin position="186"/>
        <end position="318"/>
    </location>
</feature>
<dbReference type="GO" id="GO:0019677">
    <property type="term" value="P:NAD+ catabolic process"/>
    <property type="evidence" value="ECO:0007669"/>
    <property type="project" value="TreeGrafter"/>
</dbReference>
<dbReference type="InterPro" id="IPR015376">
    <property type="entry name" value="Znr_NADH_PPase"/>
</dbReference>
<name>A0AAW1Q7V2_9CHLO</name>
<organism evidence="11 12">
    <name type="scientific">Apatococcus lobatus</name>
    <dbReference type="NCBI Taxonomy" id="904363"/>
    <lineage>
        <taxon>Eukaryota</taxon>
        <taxon>Viridiplantae</taxon>
        <taxon>Chlorophyta</taxon>
        <taxon>core chlorophytes</taxon>
        <taxon>Trebouxiophyceae</taxon>
        <taxon>Chlorellales</taxon>
        <taxon>Chlorellaceae</taxon>
        <taxon>Apatococcus</taxon>
    </lineage>
</organism>
<dbReference type="EMBL" id="JALJOS010000069">
    <property type="protein sequence ID" value="KAK9817472.1"/>
    <property type="molecule type" value="Genomic_DNA"/>
</dbReference>
<comment type="cofactor">
    <cofactor evidence="2">
        <name>Zn(2+)</name>
        <dbReference type="ChEBI" id="CHEBI:29105"/>
    </cofactor>
</comment>
<evidence type="ECO:0000256" key="5">
    <source>
        <dbReference type="ARBA" id="ARBA00022723"/>
    </source>
</evidence>
<evidence type="ECO:0000256" key="2">
    <source>
        <dbReference type="ARBA" id="ARBA00001947"/>
    </source>
</evidence>
<dbReference type="GO" id="GO:0005777">
    <property type="term" value="C:peroxisome"/>
    <property type="evidence" value="ECO:0007669"/>
    <property type="project" value="TreeGrafter"/>
</dbReference>
<dbReference type="PROSITE" id="PS51462">
    <property type="entry name" value="NUDIX"/>
    <property type="match status" value="1"/>
</dbReference>
<dbReference type="InterPro" id="IPR050241">
    <property type="entry name" value="NAD-cap_RNA_hydrolase_NudC"/>
</dbReference>